<dbReference type="InterPro" id="IPR013154">
    <property type="entry name" value="ADH-like_N"/>
</dbReference>
<dbReference type="InterPro" id="IPR002328">
    <property type="entry name" value="ADH_Zn_CS"/>
</dbReference>
<sequence length="336" mass="36816">MKSVFCIQPGVMEIHDTPRPEDKPGHVIIKIKHIGVCGTDIHAFAGQQPFFQYPRVLGHELSGLIDSVGDGVNMAIGQHVYVIPYMACGNCIACRHSKPNCCTDIQVIGVHVDGGMCEYLQVPVEYVVETNNMPLDQMAVVECLAIGAHAVRRSELQANTNVLVVGAGPIGMGIAQFAKERGARVIMMDTNKERLDFCKNDLHVDDIVLAGSEATEQLAKLTDDEFLMSVFDATGNPKAMESCFQWVAHGGRLILVSVVKANIQFADPEFHKREMSVIGSRNATKEDFEHVIKCLREERVVAASMITHRGGLLDLPTLLPLWSKSETGVIKALIEV</sequence>
<evidence type="ECO:0000256" key="4">
    <source>
        <dbReference type="RuleBase" id="RU361277"/>
    </source>
</evidence>
<proteinExistence type="inferred from homology"/>
<dbReference type="EMBL" id="JACYFC010000002">
    <property type="protein sequence ID" value="MBD5770858.1"/>
    <property type="molecule type" value="Genomic_DNA"/>
</dbReference>
<organism evidence="7 8">
    <name type="scientific">Marinomonas colpomeniae</name>
    <dbReference type="NCBI Taxonomy" id="2774408"/>
    <lineage>
        <taxon>Bacteria</taxon>
        <taxon>Pseudomonadati</taxon>
        <taxon>Pseudomonadota</taxon>
        <taxon>Gammaproteobacteria</taxon>
        <taxon>Oceanospirillales</taxon>
        <taxon>Oceanospirillaceae</taxon>
        <taxon>Marinomonas</taxon>
    </lineage>
</organism>
<accession>A0ABR8NXU5</accession>
<evidence type="ECO:0000259" key="6">
    <source>
        <dbReference type="Pfam" id="PF08240"/>
    </source>
</evidence>
<dbReference type="SUPFAM" id="SSF51735">
    <property type="entry name" value="NAD(P)-binding Rossmann-fold domains"/>
    <property type="match status" value="1"/>
</dbReference>
<dbReference type="Proteomes" id="UP000604161">
    <property type="component" value="Unassembled WGS sequence"/>
</dbReference>
<dbReference type="Pfam" id="PF08240">
    <property type="entry name" value="ADH_N"/>
    <property type="match status" value="1"/>
</dbReference>
<evidence type="ECO:0000313" key="8">
    <source>
        <dbReference type="Proteomes" id="UP000604161"/>
    </source>
</evidence>
<dbReference type="Pfam" id="PF00107">
    <property type="entry name" value="ADH_zinc_N"/>
    <property type="match status" value="1"/>
</dbReference>
<evidence type="ECO:0000256" key="2">
    <source>
        <dbReference type="ARBA" id="ARBA00022833"/>
    </source>
</evidence>
<evidence type="ECO:0000259" key="5">
    <source>
        <dbReference type="Pfam" id="PF00107"/>
    </source>
</evidence>
<dbReference type="InterPro" id="IPR050129">
    <property type="entry name" value="Zn_alcohol_dh"/>
</dbReference>
<dbReference type="PANTHER" id="PTHR43401">
    <property type="entry name" value="L-THREONINE 3-DEHYDROGENASE"/>
    <property type="match status" value="1"/>
</dbReference>
<keyword evidence="3" id="KW-0560">Oxidoreductase</keyword>
<dbReference type="InterPro" id="IPR011032">
    <property type="entry name" value="GroES-like_sf"/>
</dbReference>
<protein>
    <submittedName>
        <fullName evidence="7">Zinc-binding alcohol dehydrogenase family protein</fullName>
    </submittedName>
</protein>
<name>A0ABR8NXU5_9GAMM</name>
<comment type="cofactor">
    <cofactor evidence="4">
        <name>Zn(2+)</name>
        <dbReference type="ChEBI" id="CHEBI:29105"/>
    </cofactor>
</comment>
<comment type="similarity">
    <text evidence="4">Belongs to the zinc-containing alcohol dehydrogenase family.</text>
</comment>
<dbReference type="InterPro" id="IPR036291">
    <property type="entry name" value="NAD(P)-bd_dom_sf"/>
</dbReference>
<feature type="domain" description="Alcohol dehydrogenase-like N-terminal" evidence="6">
    <location>
        <begin position="23"/>
        <end position="129"/>
    </location>
</feature>
<dbReference type="Gene3D" id="3.90.180.10">
    <property type="entry name" value="Medium-chain alcohol dehydrogenases, catalytic domain"/>
    <property type="match status" value="1"/>
</dbReference>
<keyword evidence="8" id="KW-1185">Reference proteome</keyword>
<dbReference type="Gene3D" id="3.40.50.720">
    <property type="entry name" value="NAD(P)-binding Rossmann-like Domain"/>
    <property type="match status" value="1"/>
</dbReference>
<dbReference type="SUPFAM" id="SSF50129">
    <property type="entry name" value="GroES-like"/>
    <property type="match status" value="1"/>
</dbReference>
<dbReference type="CDD" id="cd08261">
    <property type="entry name" value="Zn_ADH7"/>
    <property type="match status" value="1"/>
</dbReference>
<evidence type="ECO:0000256" key="3">
    <source>
        <dbReference type="ARBA" id="ARBA00023002"/>
    </source>
</evidence>
<keyword evidence="1 4" id="KW-0479">Metal-binding</keyword>
<dbReference type="RefSeq" id="WP_191594229.1">
    <property type="nucleotide sequence ID" value="NZ_JACYFC010000002.1"/>
</dbReference>
<comment type="caution">
    <text evidence="7">The sequence shown here is derived from an EMBL/GenBank/DDBJ whole genome shotgun (WGS) entry which is preliminary data.</text>
</comment>
<dbReference type="InterPro" id="IPR013149">
    <property type="entry name" value="ADH-like_C"/>
</dbReference>
<evidence type="ECO:0000256" key="1">
    <source>
        <dbReference type="ARBA" id="ARBA00022723"/>
    </source>
</evidence>
<gene>
    <name evidence="7" type="ORF">IF202_07310</name>
</gene>
<dbReference type="PANTHER" id="PTHR43401:SF3">
    <property type="entry name" value="L-GALACTONATE-5-DEHYDROGENASE"/>
    <property type="match status" value="1"/>
</dbReference>
<dbReference type="PROSITE" id="PS00059">
    <property type="entry name" value="ADH_ZINC"/>
    <property type="match status" value="1"/>
</dbReference>
<feature type="domain" description="Alcohol dehydrogenase-like C-terminal" evidence="5">
    <location>
        <begin position="169"/>
        <end position="295"/>
    </location>
</feature>
<evidence type="ECO:0000313" key="7">
    <source>
        <dbReference type="EMBL" id="MBD5770858.1"/>
    </source>
</evidence>
<keyword evidence="2 4" id="KW-0862">Zinc</keyword>
<reference evidence="7 8" key="1">
    <citation type="submission" date="2020-09" db="EMBL/GenBank/DDBJ databases">
        <title>Marinomonas sp. nov., isolated from the cysticercosis algae of Qingdao, China.</title>
        <authorList>
            <person name="Sun X."/>
        </authorList>
    </citation>
    <scope>NUCLEOTIDE SEQUENCE [LARGE SCALE GENOMIC DNA]</scope>
    <source>
        <strain evidence="7 8">SM2066</strain>
    </source>
</reference>